<reference evidence="1" key="1">
    <citation type="journal article" date="2014" name="Int. J. Syst. Evol. Microbiol.">
        <title>Complete genome sequence of Corynebacterium casei LMG S-19264T (=DSM 44701T), isolated from a smear-ripened cheese.</title>
        <authorList>
            <consortium name="US DOE Joint Genome Institute (JGI-PGF)"/>
            <person name="Walter F."/>
            <person name="Albersmeier A."/>
            <person name="Kalinowski J."/>
            <person name="Ruckert C."/>
        </authorList>
    </citation>
    <scope>NUCLEOTIDE SEQUENCE</scope>
    <source>
        <strain evidence="1">JCM 3313</strain>
    </source>
</reference>
<protein>
    <submittedName>
        <fullName evidence="1">Uncharacterized protein</fullName>
    </submittedName>
</protein>
<sequence>MVELVGSGATQEALAVLDRMIADLDARRAVIADVANALD</sequence>
<dbReference type="Proteomes" id="UP000639606">
    <property type="component" value="Unassembled WGS sequence"/>
</dbReference>
<dbReference type="AlphaFoldDB" id="A0A918AUZ5"/>
<keyword evidence="2" id="KW-1185">Reference proteome</keyword>
<proteinExistence type="predicted"/>
<accession>A0A918AUZ5</accession>
<organism evidence="1 2">
    <name type="scientific">Saccharothrix coeruleofusca</name>
    <dbReference type="NCBI Taxonomy" id="33919"/>
    <lineage>
        <taxon>Bacteria</taxon>
        <taxon>Bacillati</taxon>
        <taxon>Actinomycetota</taxon>
        <taxon>Actinomycetes</taxon>
        <taxon>Pseudonocardiales</taxon>
        <taxon>Pseudonocardiaceae</taxon>
        <taxon>Saccharothrix</taxon>
    </lineage>
</organism>
<reference evidence="1" key="2">
    <citation type="submission" date="2020-09" db="EMBL/GenBank/DDBJ databases">
        <authorList>
            <person name="Sun Q."/>
            <person name="Ohkuma M."/>
        </authorList>
    </citation>
    <scope>NUCLEOTIDE SEQUENCE</scope>
    <source>
        <strain evidence="1">JCM 3313</strain>
    </source>
</reference>
<gene>
    <name evidence="1" type="ORF">GCM10010185_71600</name>
</gene>
<evidence type="ECO:0000313" key="2">
    <source>
        <dbReference type="Proteomes" id="UP000639606"/>
    </source>
</evidence>
<evidence type="ECO:0000313" key="1">
    <source>
        <dbReference type="EMBL" id="GGP87661.1"/>
    </source>
</evidence>
<dbReference type="EMBL" id="BMRG01000036">
    <property type="protein sequence ID" value="GGP87661.1"/>
    <property type="molecule type" value="Genomic_DNA"/>
</dbReference>
<comment type="caution">
    <text evidence="1">The sequence shown here is derived from an EMBL/GenBank/DDBJ whole genome shotgun (WGS) entry which is preliminary data.</text>
</comment>
<name>A0A918AUZ5_9PSEU</name>